<protein>
    <submittedName>
        <fullName evidence="2">Uncharacterized protein</fullName>
    </submittedName>
</protein>
<evidence type="ECO:0000256" key="1">
    <source>
        <dbReference type="SAM" id="MobiDB-lite"/>
    </source>
</evidence>
<dbReference type="Proteomes" id="UP001396334">
    <property type="component" value="Unassembled WGS sequence"/>
</dbReference>
<evidence type="ECO:0000313" key="2">
    <source>
        <dbReference type="EMBL" id="KAK9007652.1"/>
    </source>
</evidence>
<reference evidence="2 3" key="1">
    <citation type="journal article" date="2024" name="G3 (Bethesda)">
        <title>Genome assembly of Hibiscus sabdariffa L. provides insights into metabolisms of medicinal natural products.</title>
        <authorList>
            <person name="Kim T."/>
        </authorList>
    </citation>
    <scope>NUCLEOTIDE SEQUENCE [LARGE SCALE GENOMIC DNA]</scope>
    <source>
        <strain evidence="2">TK-2024</strain>
        <tissue evidence="2">Old leaves</tissue>
    </source>
</reference>
<dbReference type="EMBL" id="JBBPBN010000026">
    <property type="protein sequence ID" value="KAK9007652.1"/>
    <property type="molecule type" value="Genomic_DNA"/>
</dbReference>
<feature type="compositionally biased region" description="Basic and acidic residues" evidence="1">
    <location>
        <begin position="71"/>
        <end position="98"/>
    </location>
</feature>
<keyword evidence="3" id="KW-1185">Reference proteome</keyword>
<evidence type="ECO:0000313" key="3">
    <source>
        <dbReference type="Proteomes" id="UP001396334"/>
    </source>
</evidence>
<name>A0ABR2R3Z1_9ROSI</name>
<sequence length="152" mass="16343">MVPPHVVPHAAVQARELQGSTSSPVNISTQHMASGPSEQFINNNDDHFFDVGSAPSTVTPLVELNTTSDSRLAETREEQESRLVASPDHEELNPRDADFVTSDASPSRLVNTPEESNLHVDGPFTTTGGIAMQHVDAISTKANCLTVIVAWD</sequence>
<gene>
    <name evidence="2" type="ORF">V6N11_074572</name>
</gene>
<proteinExistence type="predicted"/>
<accession>A0ABR2R3Z1</accession>
<organism evidence="2 3">
    <name type="scientific">Hibiscus sabdariffa</name>
    <name type="common">roselle</name>
    <dbReference type="NCBI Taxonomy" id="183260"/>
    <lineage>
        <taxon>Eukaryota</taxon>
        <taxon>Viridiplantae</taxon>
        <taxon>Streptophyta</taxon>
        <taxon>Embryophyta</taxon>
        <taxon>Tracheophyta</taxon>
        <taxon>Spermatophyta</taxon>
        <taxon>Magnoliopsida</taxon>
        <taxon>eudicotyledons</taxon>
        <taxon>Gunneridae</taxon>
        <taxon>Pentapetalae</taxon>
        <taxon>rosids</taxon>
        <taxon>malvids</taxon>
        <taxon>Malvales</taxon>
        <taxon>Malvaceae</taxon>
        <taxon>Malvoideae</taxon>
        <taxon>Hibiscus</taxon>
    </lineage>
</organism>
<comment type="caution">
    <text evidence="2">The sequence shown here is derived from an EMBL/GenBank/DDBJ whole genome shotgun (WGS) entry which is preliminary data.</text>
</comment>
<feature type="compositionally biased region" description="Polar residues" evidence="1">
    <location>
        <begin position="102"/>
        <end position="115"/>
    </location>
</feature>
<feature type="region of interest" description="Disordered" evidence="1">
    <location>
        <begin position="65"/>
        <end position="120"/>
    </location>
</feature>